<dbReference type="GO" id="GO:0012505">
    <property type="term" value="C:endomembrane system"/>
    <property type="evidence" value="ECO:0007669"/>
    <property type="project" value="UniProtKB-SubCell"/>
</dbReference>
<dbReference type="Pfam" id="PF00361">
    <property type="entry name" value="Proton_antipo_M"/>
    <property type="match status" value="1"/>
</dbReference>
<feature type="transmembrane region" description="Helical" evidence="3">
    <location>
        <begin position="101"/>
        <end position="120"/>
    </location>
</feature>
<keyword evidence="6" id="KW-1185">Reference proteome</keyword>
<feature type="transmembrane region" description="Helical" evidence="3">
    <location>
        <begin position="266"/>
        <end position="284"/>
    </location>
</feature>
<comment type="subcellular location">
    <subcellularLocation>
        <location evidence="1">Endomembrane system</location>
        <topology evidence="1">Multi-pass membrane protein</topology>
    </subcellularLocation>
    <subcellularLocation>
        <location evidence="2">Membrane</location>
        <topology evidence="2">Multi-pass membrane protein</topology>
    </subcellularLocation>
</comment>
<feature type="transmembrane region" description="Helical" evidence="3">
    <location>
        <begin position="323"/>
        <end position="346"/>
    </location>
</feature>
<dbReference type="GO" id="GO:0008137">
    <property type="term" value="F:NADH dehydrogenase (ubiquinone) activity"/>
    <property type="evidence" value="ECO:0007669"/>
    <property type="project" value="InterPro"/>
</dbReference>
<feature type="transmembrane region" description="Helical" evidence="3">
    <location>
        <begin position="73"/>
        <end position="94"/>
    </location>
</feature>
<keyword evidence="5" id="KW-0830">Ubiquinone</keyword>
<feature type="transmembrane region" description="Helical" evidence="3">
    <location>
        <begin position="353"/>
        <end position="375"/>
    </location>
</feature>
<dbReference type="PANTHER" id="PTHR43373:SF1">
    <property type="entry name" value="NA(+)_H(+) ANTIPORTER SUBUNIT A"/>
    <property type="match status" value="1"/>
</dbReference>
<evidence type="ECO:0000256" key="3">
    <source>
        <dbReference type="SAM" id="Phobius"/>
    </source>
</evidence>
<feature type="transmembrane region" description="Helical" evidence="3">
    <location>
        <begin position="461"/>
        <end position="479"/>
    </location>
</feature>
<accession>B8ELL3</accession>
<feature type="transmembrane region" description="Helical" evidence="3">
    <location>
        <begin position="522"/>
        <end position="541"/>
    </location>
</feature>
<keyword evidence="3" id="KW-1133">Transmembrane helix</keyword>
<reference evidence="5 6" key="1">
    <citation type="journal article" date="2010" name="J. Bacteriol.">
        <title>Complete genome sequence of the aerobic facultative methanotroph Methylocella silvestris BL2.</title>
        <authorList>
            <person name="Chen Y."/>
            <person name="Crombie A."/>
            <person name="Rahman M.T."/>
            <person name="Dedysh S.N."/>
            <person name="Liesack W."/>
            <person name="Stott M.B."/>
            <person name="Alam M."/>
            <person name="Theisen A.R."/>
            <person name="Murrell J.C."/>
            <person name="Dunfield P.F."/>
        </authorList>
    </citation>
    <scope>NUCLEOTIDE SEQUENCE [LARGE SCALE GENOMIC DNA]</scope>
    <source>
        <strain evidence="6">DSM 15510 / CIP 108128 / LMG 27833 / NCIMB 13906 / BL2</strain>
    </source>
</reference>
<protein>
    <submittedName>
        <fullName evidence="5">NADH/Ubiquinone/plastoquinone (Complex I)</fullName>
    </submittedName>
</protein>
<feature type="transmembrane region" description="Helical" evidence="3">
    <location>
        <begin position="126"/>
        <end position="143"/>
    </location>
</feature>
<gene>
    <name evidence="5" type="ordered locus">Msil_1038</name>
</gene>
<evidence type="ECO:0000313" key="6">
    <source>
        <dbReference type="Proteomes" id="UP000002257"/>
    </source>
</evidence>
<dbReference type="EMBL" id="CP001280">
    <property type="protein sequence ID" value="ACK50007.1"/>
    <property type="molecule type" value="Genomic_DNA"/>
</dbReference>
<name>B8ELL3_METSB</name>
<feature type="domain" description="NADH:quinone oxidoreductase/Mrp antiporter transmembrane" evidence="4">
    <location>
        <begin position="121"/>
        <end position="380"/>
    </location>
</feature>
<dbReference type="KEGG" id="msl:Msil_1038"/>
<feature type="transmembrane region" description="Helical" evidence="3">
    <location>
        <begin position="291"/>
        <end position="311"/>
    </location>
</feature>
<dbReference type="Proteomes" id="UP000002257">
    <property type="component" value="Chromosome"/>
</dbReference>
<feature type="transmembrane region" description="Helical" evidence="3">
    <location>
        <begin position="198"/>
        <end position="217"/>
    </location>
</feature>
<dbReference type="GO" id="GO:0042773">
    <property type="term" value="P:ATP synthesis coupled electron transport"/>
    <property type="evidence" value="ECO:0007669"/>
    <property type="project" value="InterPro"/>
</dbReference>
<dbReference type="HOGENOM" id="CLU_022930_0_0_5"/>
<dbReference type="GO" id="GO:0016020">
    <property type="term" value="C:membrane"/>
    <property type="evidence" value="ECO:0007669"/>
    <property type="project" value="UniProtKB-SubCell"/>
</dbReference>
<dbReference type="OrthoDB" id="9768329at2"/>
<keyword evidence="2 3" id="KW-0812">Transmembrane</keyword>
<dbReference type="AlphaFoldDB" id="B8ELL3"/>
<dbReference type="InterPro" id="IPR003918">
    <property type="entry name" value="NADH_UbQ_OxRdtase"/>
</dbReference>
<dbReference type="PANTHER" id="PTHR43373">
    <property type="entry name" value="NA(+)/H(+) ANTIPORTER SUBUNIT"/>
    <property type="match status" value="1"/>
</dbReference>
<evidence type="ECO:0000259" key="4">
    <source>
        <dbReference type="Pfam" id="PF00361"/>
    </source>
</evidence>
<evidence type="ECO:0000313" key="5">
    <source>
        <dbReference type="EMBL" id="ACK50007.1"/>
    </source>
</evidence>
<feature type="transmembrane region" description="Helical" evidence="3">
    <location>
        <begin position="155"/>
        <end position="178"/>
    </location>
</feature>
<proteinExistence type="predicted"/>
<keyword evidence="3" id="KW-0472">Membrane</keyword>
<dbReference type="InterPro" id="IPR001750">
    <property type="entry name" value="ND/Mrp_TM"/>
</dbReference>
<dbReference type="RefSeq" id="WP_012590077.1">
    <property type="nucleotide sequence ID" value="NC_011666.1"/>
</dbReference>
<evidence type="ECO:0000256" key="2">
    <source>
        <dbReference type="RuleBase" id="RU000320"/>
    </source>
</evidence>
<dbReference type="eggNOG" id="COG0651">
    <property type="taxonomic scope" value="Bacteria"/>
</dbReference>
<feature type="transmembrane region" description="Helical" evidence="3">
    <location>
        <begin position="229"/>
        <end position="254"/>
    </location>
</feature>
<organism evidence="5 6">
    <name type="scientific">Methylocella silvestris (strain DSM 15510 / CIP 108128 / LMG 27833 / NCIMB 13906 / BL2)</name>
    <dbReference type="NCBI Taxonomy" id="395965"/>
    <lineage>
        <taxon>Bacteria</taxon>
        <taxon>Pseudomonadati</taxon>
        <taxon>Pseudomonadota</taxon>
        <taxon>Alphaproteobacteria</taxon>
        <taxon>Hyphomicrobiales</taxon>
        <taxon>Beijerinckiaceae</taxon>
        <taxon>Methylocella</taxon>
    </lineage>
</organism>
<dbReference type="STRING" id="395965.Msil_1038"/>
<dbReference type="InterPro" id="IPR050616">
    <property type="entry name" value="CPA3_Na-H_Antiporter_A"/>
</dbReference>
<dbReference type="PRINTS" id="PR01437">
    <property type="entry name" value="NUOXDRDTASE4"/>
</dbReference>
<feature type="transmembrane region" description="Helical" evidence="3">
    <location>
        <begin position="387"/>
        <end position="408"/>
    </location>
</feature>
<feature type="transmembrane region" description="Helical" evidence="3">
    <location>
        <begin position="429"/>
        <end position="449"/>
    </location>
</feature>
<sequence length="544" mass="55532">MIDIPSLLLAAALATPLLLACACLFPAARRHALTLLPLAPLPGLLAALSAPFAGPASFAAPALRLVLALDAPGAVLLGVAALLWTIAGFYAAAAMRDRAHALRFAISWLLTLSGSLGVFIAADLLTFYLVFALVSLPAFALIVHDGDAAAARAGAVYLAFTLLGETVLLFGFVLLAAGEPNGSPLITDVMAALPQSPFAAPALALTMAGFCMKMALVPMHGFLPLSYTAAPIAAASVLSGAAIKAGVIGIIRFLPYDAALPGLSEALTAAGLFSAFYGVALGITQKNPKTILAYSSISQMGVIAVVLGMGLSADDRGVLIDAAFYGANHLLIKGALFLAVGVAAITGPKRLRLVIWPALLLALSLGGLPLTGGALAKLAVKDTLGSYIVGALANLSAAGTTMLMLHFVARVEACAATDPDAKAPAGLAAPWLAAALAALVVPWLIFPVLGETFSYALSPPILVDGLWPVLLGVLLSLALRRWGDRLPEPAAGDIVGAEEAGFRALFPIGALMERADLAIRRWPAATLSLATLAILFGVLLAKGF</sequence>
<evidence type="ECO:0000256" key="1">
    <source>
        <dbReference type="ARBA" id="ARBA00004127"/>
    </source>
</evidence>